<dbReference type="HOGENOM" id="CLU_3205315_0_0_0"/>
<dbReference type="STRING" id="331113.SNE_A22870"/>
<dbReference type="EMBL" id="FR872582">
    <property type="protein sequence ID" value="CCB90164.1"/>
    <property type="molecule type" value="Genomic_DNA"/>
</dbReference>
<gene>
    <name evidence="1" type="ordered locus">SNE_A22870</name>
</gene>
<accession>F8L4B3</accession>
<dbReference type="KEGG" id="sng:SNE_A22870"/>
<dbReference type="Proteomes" id="UP000000496">
    <property type="component" value="Chromosome gsn.131"/>
</dbReference>
<evidence type="ECO:0000313" key="1">
    <source>
        <dbReference type="EMBL" id="CCB90164.1"/>
    </source>
</evidence>
<dbReference type="AlphaFoldDB" id="F8L4B3"/>
<organism evidence="1 2">
    <name type="scientific">Simkania negevensis (strain ATCC VR-1471 / DSM 27360 / Z)</name>
    <dbReference type="NCBI Taxonomy" id="331113"/>
    <lineage>
        <taxon>Bacteria</taxon>
        <taxon>Pseudomonadati</taxon>
        <taxon>Chlamydiota</taxon>
        <taxon>Chlamydiia</taxon>
        <taxon>Parachlamydiales</taxon>
        <taxon>Simkaniaceae</taxon>
        <taxon>Simkania</taxon>
    </lineage>
</organism>
<reference key="1">
    <citation type="journal article" date="2011" name="Mol. Biol. Evol.">
        <title>Unity in variety -- the pan-genome of the Chlamydiae.</title>
        <authorList>
            <person name="Collingro A."/>
            <person name="Tischler P."/>
            <person name="Weinmaier T."/>
            <person name="Penz T."/>
            <person name="Heinz E."/>
            <person name="Brunham R.C."/>
            <person name="Read T.D."/>
            <person name="Bavoil P.M."/>
            <person name="Sachse K."/>
            <person name="Kahane S."/>
            <person name="Friedman M.G."/>
            <person name="Rattei T."/>
            <person name="Myers G.S.A."/>
            <person name="Horn M."/>
        </authorList>
    </citation>
    <scope>NUCLEOTIDE SEQUENCE</scope>
    <source>
        <strain>Z</strain>
    </source>
</reference>
<keyword evidence="2" id="KW-1185">Reference proteome</keyword>
<proteinExistence type="predicted"/>
<name>F8L4B3_SIMNZ</name>
<reference evidence="1 2" key="2">
    <citation type="journal article" date="2011" name="Mol. Biol. Evol.">
        <title>Unity in variety--the pan-genome of the Chlamydiae.</title>
        <authorList>
            <person name="Collingro A."/>
            <person name="Tischler P."/>
            <person name="Weinmaier T."/>
            <person name="Penz T."/>
            <person name="Heinz E."/>
            <person name="Brunham R.C."/>
            <person name="Read T.D."/>
            <person name="Bavoil P.M."/>
            <person name="Sachse K."/>
            <person name="Kahane S."/>
            <person name="Friedman M.G."/>
            <person name="Rattei T."/>
            <person name="Myers G.S."/>
            <person name="Horn M."/>
        </authorList>
    </citation>
    <scope>NUCLEOTIDE SEQUENCE [LARGE SCALE GENOMIC DNA]</scope>
    <source>
        <strain evidence="2">ATCC VR-1471 / Z</strain>
    </source>
</reference>
<sequence length="45" mass="5318">MISLLSLKKEDDNFIEAFFPIYSILKQSLNHFSCNFAFKMQNCKI</sequence>
<evidence type="ECO:0000313" key="2">
    <source>
        <dbReference type="Proteomes" id="UP000000496"/>
    </source>
</evidence>
<protein>
    <submittedName>
        <fullName evidence="1">Uncharacterized protein</fullName>
    </submittedName>
</protein>